<keyword evidence="12" id="KW-1185">Reference proteome</keyword>
<dbReference type="PANTHER" id="PTHR42884">
    <property type="entry name" value="PROPROTEIN CONVERTASE SUBTILISIN/KEXIN-RELATED"/>
    <property type="match status" value="1"/>
</dbReference>
<evidence type="ECO:0000256" key="2">
    <source>
        <dbReference type="ARBA" id="ARBA00022670"/>
    </source>
</evidence>
<dbReference type="InterPro" id="IPR034182">
    <property type="entry name" value="Kexin/furin"/>
</dbReference>
<protein>
    <submittedName>
        <fullName evidence="11">Subtilisin-like protein</fullName>
    </submittedName>
</protein>
<feature type="signal peptide" evidence="9">
    <location>
        <begin position="1"/>
        <end position="18"/>
    </location>
</feature>
<dbReference type="AlphaFoldDB" id="A0A1Y2BCL1"/>
<dbReference type="PRINTS" id="PR00723">
    <property type="entry name" value="SUBTILISIN"/>
</dbReference>
<evidence type="ECO:0000256" key="7">
    <source>
        <dbReference type="PIRSR" id="PIRSR615500-1"/>
    </source>
</evidence>
<dbReference type="Proteomes" id="UP000193642">
    <property type="component" value="Unassembled WGS sequence"/>
</dbReference>
<keyword evidence="2 8" id="KW-0645">Protease</keyword>
<dbReference type="SUPFAM" id="SSF52743">
    <property type="entry name" value="Subtilisin-like"/>
    <property type="match status" value="1"/>
</dbReference>
<dbReference type="Pfam" id="PF00082">
    <property type="entry name" value="Peptidase_S8"/>
    <property type="match status" value="1"/>
</dbReference>
<dbReference type="FunFam" id="2.60.120.260:FF:000026">
    <property type="entry name" value="proprotein convertase subtilisin/kexin type 7"/>
    <property type="match status" value="1"/>
</dbReference>
<evidence type="ECO:0000256" key="4">
    <source>
        <dbReference type="ARBA" id="ARBA00022801"/>
    </source>
</evidence>
<evidence type="ECO:0000256" key="9">
    <source>
        <dbReference type="SAM" id="SignalP"/>
    </source>
</evidence>
<dbReference type="InterPro" id="IPR023827">
    <property type="entry name" value="Peptidase_S8_Asp-AS"/>
</dbReference>
<dbReference type="InterPro" id="IPR015500">
    <property type="entry name" value="Peptidase_S8_subtilisin-rel"/>
</dbReference>
<dbReference type="EMBL" id="MCGO01000071">
    <property type="protein sequence ID" value="ORY32446.1"/>
    <property type="molecule type" value="Genomic_DNA"/>
</dbReference>
<feature type="active site" description="Charge relay system" evidence="7 8">
    <location>
        <position position="222"/>
    </location>
</feature>
<dbReference type="PROSITE" id="PS00137">
    <property type="entry name" value="SUBTILASE_HIS"/>
    <property type="match status" value="1"/>
</dbReference>
<accession>A0A1Y2BCL1</accession>
<evidence type="ECO:0000256" key="6">
    <source>
        <dbReference type="ARBA" id="ARBA00022837"/>
    </source>
</evidence>
<dbReference type="OrthoDB" id="300641at2759"/>
<evidence type="ECO:0000313" key="12">
    <source>
        <dbReference type="Proteomes" id="UP000193642"/>
    </source>
</evidence>
<reference evidence="11 12" key="1">
    <citation type="submission" date="2016-07" db="EMBL/GenBank/DDBJ databases">
        <title>Pervasive Adenine N6-methylation of Active Genes in Fungi.</title>
        <authorList>
            <consortium name="DOE Joint Genome Institute"/>
            <person name="Mondo S.J."/>
            <person name="Dannebaum R.O."/>
            <person name="Kuo R.C."/>
            <person name="Labutti K."/>
            <person name="Haridas S."/>
            <person name="Kuo A."/>
            <person name="Salamov A."/>
            <person name="Ahrendt S.R."/>
            <person name="Lipzen A."/>
            <person name="Sullivan W."/>
            <person name="Andreopoulos W.B."/>
            <person name="Clum A."/>
            <person name="Lindquist E."/>
            <person name="Daum C."/>
            <person name="Ramamoorthy G.K."/>
            <person name="Gryganskyi A."/>
            <person name="Culley D."/>
            <person name="Magnuson J.K."/>
            <person name="James T.Y."/>
            <person name="O'Malley M.A."/>
            <person name="Stajich J.E."/>
            <person name="Spatafora J.W."/>
            <person name="Visel A."/>
            <person name="Grigoriev I.V."/>
        </authorList>
    </citation>
    <scope>NUCLEOTIDE SEQUENCE [LARGE SCALE GENOMIC DNA]</scope>
    <source>
        <strain evidence="11 12">JEL800</strain>
    </source>
</reference>
<evidence type="ECO:0000259" key="10">
    <source>
        <dbReference type="PROSITE" id="PS51829"/>
    </source>
</evidence>
<dbReference type="InterPro" id="IPR000209">
    <property type="entry name" value="Peptidase_S8/S53_dom"/>
</dbReference>
<dbReference type="PROSITE" id="PS00138">
    <property type="entry name" value="SUBTILASE_SER"/>
    <property type="match status" value="1"/>
</dbReference>
<dbReference type="GO" id="GO:0016485">
    <property type="term" value="P:protein processing"/>
    <property type="evidence" value="ECO:0007669"/>
    <property type="project" value="TreeGrafter"/>
</dbReference>
<dbReference type="Gene3D" id="2.60.120.260">
    <property type="entry name" value="Galactose-binding domain-like"/>
    <property type="match status" value="1"/>
</dbReference>
<feature type="active site" description="Charge relay system" evidence="7 8">
    <location>
        <position position="184"/>
    </location>
</feature>
<keyword evidence="6" id="KW-0106">Calcium</keyword>
<dbReference type="CDD" id="cd04059">
    <property type="entry name" value="Peptidases_S8_Protein_convertases_Kexins_Furin-like"/>
    <property type="match status" value="1"/>
</dbReference>
<comment type="similarity">
    <text evidence="1">Belongs to the peptidase S8 family. Furin subfamily.</text>
</comment>
<dbReference type="PANTHER" id="PTHR42884:SF14">
    <property type="entry name" value="NEUROENDOCRINE CONVERTASE 1"/>
    <property type="match status" value="1"/>
</dbReference>
<feature type="active site" description="Charge relay system" evidence="7 8">
    <location>
        <position position="407"/>
    </location>
</feature>
<dbReference type="InterPro" id="IPR008979">
    <property type="entry name" value="Galactose-bd-like_sf"/>
</dbReference>
<proteinExistence type="inferred from homology"/>
<dbReference type="STRING" id="329046.A0A1Y2BCL1"/>
<dbReference type="GO" id="GO:0000139">
    <property type="term" value="C:Golgi membrane"/>
    <property type="evidence" value="ECO:0007669"/>
    <property type="project" value="TreeGrafter"/>
</dbReference>
<name>A0A1Y2BCL1_9FUNG</name>
<dbReference type="Pfam" id="PF01483">
    <property type="entry name" value="P_proprotein"/>
    <property type="match status" value="1"/>
</dbReference>
<keyword evidence="3 9" id="KW-0732">Signal</keyword>
<dbReference type="PROSITE" id="PS00136">
    <property type="entry name" value="SUBTILASE_ASP"/>
    <property type="match status" value="1"/>
</dbReference>
<dbReference type="InterPro" id="IPR002884">
    <property type="entry name" value="P_dom"/>
</dbReference>
<evidence type="ECO:0000256" key="1">
    <source>
        <dbReference type="ARBA" id="ARBA00005325"/>
    </source>
</evidence>
<dbReference type="PROSITE" id="PS51829">
    <property type="entry name" value="P_HOMO_B"/>
    <property type="match status" value="1"/>
</dbReference>
<dbReference type="SUPFAM" id="SSF49785">
    <property type="entry name" value="Galactose-binding domain-like"/>
    <property type="match status" value="1"/>
</dbReference>
<evidence type="ECO:0000256" key="8">
    <source>
        <dbReference type="PROSITE-ProRule" id="PRU01240"/>
    </source>
</evidence>
<dbReference type="Gene3D" id="3.40.50.200">
    <property type="entry name" value="Peptidase S8/S53 domain"/>
    <property type="match status" value="1"/>
</dbReference>
<dbReference type="GO" id="GO:0005802">
    <property type="term" value="C:trans-Golgi network"/>
    <property type="evidence" value="ECO:0007669"/>
    <property type="project" value="TreeGrafter"/>
</dbReference>
<feature type="domain" description="P/Homo B" evidence="10">
    <location>
        <begin position="484"/>
        <end position="621"/>
    </location>
</feature>
<keyword evidence="4 8" id="KW-0378">Hydrolase</keyword>
<dbReference type="GO" id="GO:0004252">
    <property type="term" value="F:serine-type endopeptidase activity"/>
    <property type="evidence" value="ECO:0007669"/>
    <property type="project" value="UniProtKB-UniRule"/>
</dbReference>
<sequence length="658" mass="69824">MRFSSIIASLSLALLTLAGEVPPNDYERFTYLVIRVDPTSSLDPAIVAHGLGFLYVGPVGELGTLGYHQVAQTKEAIRRIATLHRRDGSQTDAQVVESHLSGHPAVQWVEAQVPQKIYLKQATPDVETVGIQKLRKQYDIKDPEFGYQWHILNETPGQIGHDHNISAAWAQGVFGKGSVVAVVDDGLFYKNNDLTDNYIAEGSFDFVRNTADPAPFSESGGHGTACAGEIAGVKNSVCGVGVAYQAKITGIRLLGDAKSNSVITPANQAARINYKFQLNQIYSNSWGPNDDGKSMDGPSELMNAALLNGVTNGRGGLGSIYTFASGNGGRNGDNCAFDGYSNSIFTIAVGALDRRDAQPTYDENCTGKMITMYSGGDDSAEGLGIATTDWTSTGSGDQCQRKFDGTSAATPLASGIFALVNSIRPDLTYRDYQHLSINSAIVVNATHPSWFKTAAGRMYSPAFGYGKLDAGRTLDMARTWKSVGGAGNVTVIDSGFKAPANTAIPQGGDVRLSVKVTQDIKNQASFLKLEHVTVTVTIDHQRRGDVFINLISPSGVVSPILVGRAQDDDKTGFQAWQLLSVAHWDEEVVGEWTVVVSDKSHPEATGTFKGASIKFYGSAKPGAVPVAPVAVATTTKSGAVGGFVAAGVALLAGFMIVL</sequence>
<evidence type="ECO:0000313" key="11">
    <source>
        <dbReference type="EMBL" id="ORY32446.1"/>
    </source>
</evidence>
<evidence type="ECO:0000256" key="5">
    <source>
        <dbReference type="ARBA" id="ARBA00022825"/>
    </source>
</evidence>
<comment type="caution">
    <text evidence="11">The sequence shown here is derived from an EMBL/GenBank/DDBJ whole genome shotgun (WGS) entry which is preliminary data.</text>
</comment>
<dbReference type="PROSITE" id="PS51892">
    <property type="entry name" value="SUBTILASE"/>
    <property type="match status" value="1"/>
</dbReference>
<feature type="chain" id="PRO_5012417860" evidence="9">
    <location>
        <begin position="19"/>
        <end position="658"/>
    </location>
</feature>
<dbReference type="InterPro" id="IPR022398">
    <property type="entry name" value="Peptidase_S8_His-AS"/>
</dbReference>
<evidence type="ECO:0000256" key="3">
    <source>
        <dbReference type="ARBA" id="ARBA00022729"/>
    </source>
</evidence>
<organism evidence="11 12">
    <name type="scientific">Rhizoclosmatium globosum</name>
    <dbReference type="NCBI Taxonomy" id="329046"/>
    <lineage>
        <taxon>Eukaryota</taxon>
        <taxon>Fungi</taxon>
        <taxon>Fungi incertae sedis</taxon>
        <taxon>Chytridiomycota</taxon>
        <taxon>Chytridiomycota incertae sedis</taxon>
        <taxon>Chytridiomycetes</taxon>
        <taxon>Chytridiales</taxon>
        <taxon>Chytriomycetaceae</taxon>
        <taxon>Rhizoclosmatium</taxon>
    </lineage>
</organism>
<dbReference type="InterPro" id="IPR023828">
    <property type="entry name" value="Peptidase_S8_Ser-AS"/>
</dbReference>
<keyword evidence="5 8" id="KW-0720">Serine protease</keyword>
<gene>
    <name evidence="11" type="ORF">BCR33DRAFT_839622</name>
</gene>
<dbReference type="InterPro" id="IPR036852">
    <property type="entry name" value="Peptidase_S8/S53_dom_sf"/>
</dbReference>